<comment type="caution">
    <text evidence="3">The sequence shown here is derived from an EMBL/GenBank/DDBJ whole genome shotgun (WGS) entry which is preliminary data.</text>
</comment>
<accession>A0ABQ3H0P7</accession>
<evidence type="ECO:0000313" key="3">
    <source>
        <dbReference type="EMBL" id="GHD60588.1"/>
    </source>
</evidence>
<keyword evidence="4" id="KW-1185">Reference proteome</keyword>
<organism evidence="3 4">
    <name type="scientific">Jeongeupia chitinilytica</name>
    <dbReference type="NCBI Taxonomy" id="1041641"/>
    <lineage>
        <taxon>Bacteria</taxon>
        <taxon>Pseudomonadati</taxon>
        <taxon>Pseudomonadota</taxon>
        <taxon>Betaproteobacteria</taxon>
        <taxon>Neisseriales</taxon>
        <taxon>Chitinibacteraceae</taxon>
        <taxon>Jeongeupia</taxon>
    </lineage>
</organism>
<evidence type="ECO:0000313" key="4">
    <source>
        <dbReference type="Proteomes" id="UP000604737"/>
    </source>
</evidence>
<protein>
    <submittedName>
        <fullName evidence="3">Heme utilization protein HutZ</fullName>
    </submittedName>
</protein>
<dbReference type="InterPro" id="IPR014419">
    <property type="entry name" value="HutZ"/>
</dbReference>
<reference evidence="4" key="1">
    <citation type="journal article" date="2019" name="Int. J. Syst. Evol. Microbiol.">
        <title>The Global Catalogue of Microorganisms (GCM) 10K type strain sequencing project: providing services to taxonomists for standard genome sequencing and annotation.</title>
        <authorList>
            <consortium name="The Broad Institute Genomics Platform"/>
            <consortium name="The Broad Institute Genome Sequencing Center for Infectious Disease"/>
            <person name="Wu L."/>
            <person name="Ma J."/>
        </authorList>
    </citation>
    <scope>NUCLEOTIDE SEQUENCE [LARGE SCALE GENOMIC DNA]</scope>
    <source>
        <strain evidence="4">KCTC 23701</strain>
    </source>
</reference>
<keyword evidence="1" id="KW-0560">Oxidoreductase</keyword>
<dbReference type="PANTHER" id="PTHR35176:SF6">
    <property type="entry name" value="HEME OXYGENASE HI_0854-RELATED"/>
    <property type="match status" value="1"/>
</dbReference>
<dbReference type="InterPro" id="IPR012349">
    <property type="entry name" value="Split_barrel_FMN-bd"/>
</dbReference>
<gene>
    <name evidence="3" type="ORF">GCM10007350_13860</name>
</gene>
<evidence type="ECO:0000259" key="2">
    <source>
        <dbReference type="Pfam" id="PF01243"/>
    </source>
</evidence>
<feature type="domain" description="Pyridoxamine 5'-phosphate oxidase N-terminal" evidence="2">
    <location>
        <begin position="10"/>
        <end position="137"/>
    </location>
</feature>
<dbReference type="EMBL" id="BMYO01000003">
    <property type="protein sequence ID" value="GHD60588.1"/>
    <property type="molecule type" value="Genomic_DNA"/>
</dbReference>
<dbReference type="PANTHER" id="PTHR35176">
    <property type="entry name" value="HEME OXYGENASE HI_0854-RELATED"/>
    <property type="match status" value="1"/>
</dbReference>
<dbReference type="InterPro" id="IPR011576">
    <property type="entry name" value="Pyridox_Oxase_N"/>
</dbReference>
<dbReference type="RefSeq" id="WP_189459453.1">
    <property type="nucleotide sequence ID" value="NZ_BMYO01000003.1"/>
</dbReference>
<evidence type="ECO:0000256" key="1">
    <source>
        <dbReference type="ARBA" id="ARBA00023002"/>
    </source>
</evidence>
<dbReference type="Pfam" id="PF01243">
    <property type="entry name" value="PNPOx_N"/>
    <property type="match status" value="1"/>
</dbReference>
<dbReference type="Proteomes" id="UP000604737">
    <property type="component" value="Unassembled WGS sequence"/>
</dbReference>
<sequence>MAIDLAAARQQYLDFVASRKTLAISCLDPDGAPFISYAPFVHRDGRFYIYISRLAEHYQYIEARRQANVMLLADEADSANLFGRERARWLCAVKNLGNEGFDEVFALFDARFGDKMLALLRGLDFSLFELTPQPGRYVVGFGKAFDVSVDGELFVHVAVDKKPADAAG</sequence>
<dbReference type="SUPFAM" id="SSF50475">
    <property type="entry name" value="FMN-binding split barrel"/>
    <property type="match status" value="1"/>
</dbReference>
<proteinExistence type="predicted"/>
<dbReference type="PIRSF" id="PIRSF004633">
    <property type="entry name" value="UCP_PLP_oxd"/>
    <property type="match status" value="1"/>
</dbReference>
<dbReference type="InterPro" id="IPR052019">
    <property type="entry name" value="F420H2_bilvrd_red/Heme_oxyg"/>
</dbReference>
<name>A0ABQ3H0P7_9NEIS</name>
<dbReference type="Gene3D" id="2.30.110.10">
    <property type="entry name" value="Electron Transport, Fmn-binding Protein, Chain A"/>
    <property type="match status" value="1"/>
</dbReference>